<accession>A0A6V8MP50</accession>
<evidence type="ECO:0000313" key="1">
    <source>
        <dbReference type="EMBL" id="GFO61483.1"/>
    </source>
</evidence>
<dbReference type="Proteomes" id="UP000556026">
    <property type="component" value="Unassembled WGS sequence"/>
</dbReference>
<dbReference type="AlphaFoldDB" id="A0A6V8MP50"/>
<keyword evidence="2" id="KW-1185">Reference proteome</keyword>
<proteinExistence type="predicted"/>
<comment type="caution">
    <text evidence="1">The sequence shown here is derived from an EMBL/GenBank/DDBJ whole genome shotgun (WGS) entry which is preliminary data.</text>
</comment>
<evidence type="ECO:0000313" key="2">
    <source>
        <dbReference type="Proteomes" id="UP000556026"/>
    </source>
</evidence>
<name>A0A6V8MP50_9BACT</name>
<reference evidence="2" key="1">
    <citation type="submission" date="2020-06" db="EMBL/GenBank/DDBJ databases">
        <title>Draft genomic sequence of Geomonas sp. Red330.</title>
        <authorList>
            <person name="Itoh H."/>
            <person name="Zhenxing X."/>
            <person name="Ushijima N."/>
            <person name="Masuda Y."/>
            <person name="Shiratori Y."/>
            <person name="Senoo K."/>
        </authorList>
    </citation>
    <scope>NUCLEOTIDE SEQUENCE [LARGE SCALE GENOMIC DNA]</scope>
    <source>
        <strain evidence="2">Red330</strain>
    </source>
</reference>
<organism evidence="1 2">
    <name type="scientific">Geomonas silvestris</name>
    <dbReference type="NCBI Taxonomy" id="2740184"/>
    <lineage>
        <taxon>Bacteria</taxon>
        <taxon>Pseudomonadati</taxon>
        <taxon>Thermodesulfobacteriota</taxon>
        <taxon>Desulfuromonadia</taxon>
        <taxon>Geobacterales</taxon>
        <taxon>Geobacteraceae</taxon>
        <taxon>Geomonas</taxon>
    </lineage>
</organism>
<protein>
    <submittedName>
        <fullName evidence="1">Uncharacterized protein</fullName>
    </submittedName>
</protein>
<sequence length="111" mass="12462">MASLQIDKLSPGMVLKKNVTDRSGRLLLPSGTTLEPKHLNIFRMWGVLDVEVTDQSEAETAPDLLVPELDPELVARASAEVERIFAHNDQEHPAVRELMRICIRRRAAHEA</sequence>
<dbReference type="RefSeq" id="WP_183356272.1">
    <property type="nucleotide sequence ID" value="NZ_BLXX01000014.1"/>
</dbReference>
<gene>
    <name evidence="1" type="ORF">GMST_38080</name>
</gene>
<dbReference type="EMBL" id="BLXX01000014">
    <property type="protein sequence ID" value="GFO61483.1"/>
    <property type="molecule type" value="Genomic_DNA"/>
</dbReference>